<keyword evidence="1" id="KW-0472">Membrane</keyword>
<dbReference type="KEGG" id="pcy:PCYB_061780"/>
<reference evidence="2 3" key="1">
    <citation type="journal article" date="2012" name="Nat. Genet.">
        <title>Plasmodium cynomolgi genome sequences provide insight into Plasmodium vivax and the monkey malaria clade.</title>
        <authorList>
            <person name="Tachibana S."/>
            <person name="Sullivan S.A."/>
            <person name="Kawai S."/>
            <person name="Nakamura S."/>
            <person name="Kim H.R."/>
            <person name="Goto N."/>
            <person name="Arisue N."/>
            <person name="Palacpac N.M.Q."/>
            <person name="Honma H."/>
            <person name="Yagi M."/>
            <person name="Tougan T."/>
            <person name="Katakai Y."/>
            <person name="Kaneko O."/>
            <person name="Mita T."/>
            <person name="Kita K."/>
            <person name="Yasutomi Y."/>
            <person name="Sutton P.L."/>
            <person name="Shakhbatyan R."/>
            <person name="Horii T."/>
            <person name="Yasunaga T."/>
            <person name="Barnwell J.W."/>
            <person name="Escalante A.A."/>
            <person name="Carlton J.M."/>
            <person name="Tanabe K."/>
        </authorList>
    </citation>
    <scope>NUCLEOTIDE SEQUENCE [LARGE SCALE GENOMIC DNA]</scope>
    <source>
        <strain evidence="2 3">B</strain>
    </source>
</reference>
<keyword evidence="3" id="KW-1185">Reference proteome</keyword>
<dbReference type="VEuPathDB" id="PlasmoDB:PCYB_061780"/>
<dbReference type="AlphaFoldDB" id="K6UCU2"/>
<evidence type="ECO:0000313" key="2">
    <source>
        <dbReference type="EMBL" id="GAB65446.1"/>
    </source>
</evidence>
<accession>K6UCU2</accession>
<dbReference type="Proteomes" id="UP000006319">
    <property type="component" value="Chromosome 6"/>
</dbReference>
<gene>
    <name evidence="2" type="ORF">PCYB_061780</name>
</gene>
<keyword evidence="1" id="KW-0812">Transmembrane</keyword>
<keyword evidence="1" id="KW-1133">Transmembrane helix</keyword>
<proteinExistence type="predicted"/>
<dbReference type="OrthoDB" id="370908at2759"/>
<dbReference type="RefSeq" id="XP_004221393.1">
    <property type="nucleotide sequence ID" value="XM_004221345.1"/>
</dbReference>
<evidence type="ECO:0000256" key="1">
    <source>
        <dbReference type="SAM" id="Phobius"/>
    </source>
</evidence>
<feature type="transmembrane region" description="Helical" evidence="1">
    <location>
        <begin position="35"/>
        <end position="56"/>
    </location>
</feature>
<dbReference type="GeneID" id="14691917"/>
<name>K6UCU2_PLACD</name>
<organism evidence="2 3">
    <name type="scientific">Plasmodium cynomolgi (strain B)</name>
    <dbReference type="NCBI Taxonomy" id="1120755"/>
    <lineage>
        <taxon>Eukaryota</taxon>
        <taxon>Sar</taxon>
        <taxon>Alveolata</taxon>
        <taxon>Apicomplexa</taxon>
        <taxon>Aconoidasida</taxon>
        <taxon>Haemosporida</taxon>
        <taxon>Plasmodiidae</taxon>
        <taxon>Plasmodium</taxon>
        <taxon>Plasmodium (Plasmodium)</taxon>
    </lineage>
</organism>
<protein>
    <submittedName>
        <fullName evidence="2">Uncharacterized protein</fullName>
    </submittedName>
</protein>
<sequence length="79" mass="9362">MDRQNQKRNFKILFERRIILSPDGEKHTDKSINGFYGVCLILLSLCMVCFSSFFFLSHASVRCILLHRECWLHPCVHYV</sequence>
<dbReference type="EMBL" id="DF157098">
    <property type="protein sequence ID" value="GAB65446.1"/>
    <property type="molecule type" value="Genomic_DNA"/>
</dbReference>
<evidence type="ECO:0000313" key="3">
    <source>
        <dbReference type="Proteomes" id="UP000006319"/>
    </source>
</evidence>